<dbReference type="OMA" id="QICAVVR"/>
<evidence type="ECO:0000259" key="3">
    <source>
        <dbReference type="Pfam" id="PF03732"/>
    </source>
</evidence>
<dbReference type="SUPFAM" id="SSF50630">
    <property type="entry name" value="Acid proteases"/>
    <property type="match status" value="1"/>
</dbReference>
<dbReference type="AlphaFoldDB" id="A0A061GGZ1"/>
<feature type="compositionally biased region" description="Basic and acidic residues" evidence="2">
    <location>
        <begin position="690"/>
        <end position="703"/>
    </location>
</feature>
<proteinExistence type="predicted"/>
<dbReference type="HOGENOM" id="CLU_299650_0_0_1"/>
<dbReference type="Proteomes" id="UP000026915">
    <property type="component" value="Chromosome 6"/>
</dbReference>
<evidence type="ECO:0000256" key="2">
    <source>
        <dbReference type="SAM" id="MobiDB-lite"/>
    </source>
</evidence>
<name>A0A061GGZ1_THECC</name>
<feature type="region of interest" description="Disordered" evidence="2">
    <location>
        <begin position="772"/>
        <end position="793"/>
    </location>
</feature>
<dbReference type="PANTHER" id="PTHR12917">
    <property type="entry name" value="ASPARTYL PROTEASE DDI-RELATED"/>
    <property type="match status" value="1"/>
</dbReference>
<reference evidence="4 5" key="1">
    <citation type="journal article" date="2013" name="Genome Biol.">
        <title>The genome sequence of the most widely cultivated cacao type and its use to identify candidate genes regulating pod color.</title>
        <authorList>
            <person name="Motamayor J.C."/>
            <person name="Mockaitis K."/>
            <person name="Schmutz J."/>
            <person name="Haiminen N."/>
            <person name="Iii D.L."/>
            <person name="Cornejo O."/>
            <person name="Findley S.D."/>
            <person name="Zheng P."/>
            <person name="Utro F."/>
            <person name="Royaert S."/>
            <person name="Saski C."/>
            <person name="Jenkins J."/>
            <person name="Podicheti R."/>
            <person name="Zhao M."/>
            <person name="Scheffler B.E."/>
            <person name="Stack J.C."/>
            <person name="Feltus F.A."/>
            <person name="Mustiga G.M."/>
            <person name="Amores F."/>
            <person name="Phillips W."/>
            <person name="Marelli J.P."/>
            <person name="May G.D."/>
            <person name="Shapiro H."/>
            <person name="Ma J."/>
            <person name="Bustamante C.D."/>
            <person name="Schnell R.J."/>
            <person name="Main D."/>
            <person name="Gilbert D."/>
            <person name="Parida L."/>
            <person name="Kuhn D.N."/>
        </authorList>
    </citation>
    <scope>NUCLEOTIDE SEQUENCE [LARGE SCALE GENOMIC DNA]</scope>
    <source>
        <strain evidence="5">cv. Matina 1-6</strain>
    </source>
</reference>
<feature type="coiled-coil region" evidence="1">
    <location>
        <begin position="53"/>
        <end position="116"/>
    </location>
</feature>
<dbReference type="InterPro" id="IPR021109">
    <property type="entry name" value="Peptidase_aspartic_dom_sf"/>
</dbReference>
<dbReference type="Pfam" id="PF03732">
    <property type="entry name" value="Retrotrans_gag"/>
    <property type="match status" value="1"/>
</dbReference>
<dbReference type="InParanoid" id="A0A061GGZ1"/>
<feature type="region of interest" description="Disordered" evidence="2">
    <location>
        <begin position="915"/>
        <end position="948"/>
    </location>
</feature>
<feature type="compositionally biased region" description="Polar residues" evidence="2">
    <location>
        <begin position="915"/>
        <end position="932"/>
    </location>
</feature>
<feature type="compositionally biased region" description="Basic and acidic residues" evidence="2">
    <location>
        <begin position="711"/>
        <end position="723"/>
    </location>
</feature>
<organism evidence="4 5">
    <name type="scientific">Theobroma cacao</name>
    <name type="common">Cacao</name>
    <name type="synonym">Cocoa</name>
    <dbReference type="NCBI Taxonomy" id="3641"/>
    <lineage>
        <taxon>Eukaryota</taxon>
        <taxon>Viridiplantae</taxon>
        <taxon>Streptophyta</taxon>
        <taxon>Embryophyta</taxon>
        <taxon>Tracheophyta</taxon>
        <taxon>Spermatophyta</taxon>
        <taxon>Magnoliopsida</taxon>
        <taxon>eudicotyledons</taxon>
        <taxon>Gunneridae</taxon>
        <taxon>Pentapetalae</taxon>
        <taxon>rosids</taxon>
        <taxon>malvids</taxon>
        <taxon>Malvales</taxon>
        <taxon>Malvaceae</taxon>
        <taxon>Byttnerioideae</taxon>
        <taxon>Theobroma</taxon>
    </lineage>
</organism>
<evidence type="ECO:0000256" key="1">
    <source>
        <dbReference type="SAM" id="Coils"/>
    </source>
</evidence>
<dbReference type="PANTHER" id="PTHR12917:SF18">
    <property type="entry name" value="DNA DAMAGE-INDUCIBLE PROTEIN 1-LIKE"/>
    <property type="match status" value="1"/>
</dbReference>
<feature type="domain" description="Retrotransposon gag" evidence="3">
    <location>
        <begin position="155"/>
        <end position="243"/>
    </location>
</feature>
<evidence type="ECO:0000313" key="4">
    <source>
        <dbReference type="EMBL" id="EOY26319.1"/>
    </source>
</evidence>
<feature type="region of interest" description="Disordered" evidence="2">
    <location>
        <begin position="1"/>
        <end position="26"/>
    </location>
</feature>
<feature type="region of interest" description="Disordered" evidence="2">
    <location>
        <begin position="643"/>
        <end position="747"/>
    </location>
</feature>
<keyword evidence="1" id="KW-0175">Coiled coil</keyword>
<accession>A0A061GGZ1</accession>
<dbReference type="InterPro" id="IPR005162">
    <property type="entry name" value="Retrotrans_gag_dom"/>
</dbReference>
<dbReference type="Gene3D" id="2.40.70.10">
    <property type="entry name" value="Acid Proteases"/>
    <property type="match status" value="1"/>
</dbReference>
<dbReference type="CDD" id="cd00303">
    <property type="entry name" value="retropepsin_like"/>
    <property type="match status" value="1"/>
</dbReference>
<feature type="region of interest" description="Disordered" evidence="2">
    <location>
        <begin position="271"/>
        <end position="331"/>
    </location>
</feature>
<dbReference type="eggNOG" id="KOG0017">
    <property type="taxonomic scope" value="Eukaryota"/>
</dbReference>
<dbReference type="Pfam" id="PF13975">
    <property type="entry name" value="gag-asp_proteas"/>
    <property type="match status" value="1"/>
</dbReference>
<keyword evidence="5" id="KW-1185">Reference proteome</keyword>
<dbReference type="Gramene" id="EOY26319">
    <property type="protein sequence ID" value="EOY26319"/>
    <property type="gene ID" value="TCM_027814"/>
</dbReference>
<gene>
    <name evidence="4" type="ORF">TCM_027814</name>
</gene>
<feature type="compositionally biased region" description="Basic and acidic residues" evidence="2">
    <location>
        <begin position="272"/>
        <end position="303"/>
    </location>
</feature>
<evidence type="ECO:0000313" key="5">
    <source>
        <dbReference type="Proteomes" id="UP000026915"/>
    </source>
</evidence>
<dbReference type="EMBL" id="CM001884">
    <property type="protein sequence ID" value="EOY26319.1"/>
    <property type="molecule type" value="Genomic_DNA"/>
</dbReference>
<sequence>MTTSGSNVPEPVPEGRETRASRRGKSCSRDLISALDARMSRVEVAVGDIRDRLDVQEEHVEELNGQDEELKGEVQEMVREMLENVAERNSQLESVVEIMQRELEDLRAEVRAARAEGGYEAAARPEVRLEVPKPKEFCGKRDAKEIDNFLWGLSSDTALLWWRRRCDDRLGGALVRTWVDFQCELRKQFYPEYAMDEARGKLRRLVQRGDVREYVREFSDLALQVGDLGEREALFTFMDGLKPWAKQELQRRGVQDLTCAMAVAEGLIDYSCPDKDRTEPTKPRDKGKGWADKGKQSRDEDGGNGKPQSPWKGNSAWKGKPSGSKEEKPKNCFLCEGPHFVRDYPQRAKLAAIASEDEEQQGDETVRLGSMQLGAVRKGGKQAKGLMYADMVVAGQHVEALVDTGASDLFVSEQGAAKLDLKADSAGGWVKTVNSKWVRIKGIAKGIDVQLGEWHGTEDIEVIQMDDYEVVMGLNFLERIQALLVPHEDSICIVGSKGQCVVPVRRGCAQSTKTLTAIQLAEGEQICAVVRSVEDTPGNIVEAPDEVLEASEHQLGGANPVAGEPSREATPPASSKVRAELLPHIKEGKAPDPIQQPILESAEAEKTKLAHVSDGLGRAKVDRLHEPQHGGLRRLPLKECRDIGGAGHSGTHRTSVSCPPCSTRHAGSRESSMTRRGSAAARPRWGNIDTRARGRVSRDESAHGQKSRRGAQLEHPRARRALETAKGPRVSEGSVGEVLAKDPGRPAPLVGKVSSVRQEGLPHVLTFHPTKAERAEGPNEWDAQEAQSGARRHRNPLGAQVGKVSMQASRMVAQGARMDSAGLTDGVGLADSAGGAQRTLTAREGLVRAHMSEDAVSLGGGGYHGARFRPVDGAGRCGGVMEHGGVSLGVGPPWGVPGRRKLLARVLETGPWVSQPAQLQADSPHSPDSQSVRGPEQPLRPAPRQPAWCGPSTPALHYSTSAACPAQQCPNFGTFPPKAIPSAALAFEGNFGDFGGKTQYK</sequence>
<protein>
    <recommendedName>
        <fullName evidence="3">Retrotransposon gag domain-containing protein</fullName>
    </recommendedName>
</protein>